<dbReference type="PROSITE" id="PS51257">
    <property type="entry name" value="PROKAR_LIPOPROTEIN"/>
    <property type="match status" value="1"/>
</dbReference>
<feature type="compositionally biased region" description="Low complexity" evidence="6">
    <location>
        <begin position="339"/>
        <end position="350"/>
    </location>
</feature>
<comment type="similarity">
    <text evidence="2">Belongs to the SusD family.</text>
</comment>
<dbReference type="RefSeq" id="WP_354615847.1">
    <property type="nucleotide sequence ID" value="NZ_JBEXAE010000005.1"/>
</dbReference>
<organism evidence="8 9">
    <name type="scientific">Sediminicola arcticus</name>
    <dbReference type="NCBI Taxonomy" id="1574308"/>
    <lineage>
        <taxon>Bacteria</taxon>
        <taxon>Pseudomonadati</taxon>
        <taxon>Bacteroidota</taxon>
        <taxon>Flavobacteriia</taxon>
        <taxon>Flavobacteriales</taxon>
        <taxon>Flavobacteriaceae</taxon>
        <taxon>Sediminicola</taxon>
    </lineage>
</organism>
<dbReference type="Pfam" id="PF07980">
    <property type="entry name" value="SusD_RagB"/>
    <property type="match status" value="1"/>
</dbReference>
<dbReference type="Proteomes" id="UP001549799">
    <property type="component" value="Unassembled WGS sequence"/>
</dbReference>
<evidence type="ECO:0000256" key="2">
    <source>
        <dbReference type="ARBA" id="ARBA00006275"/>
    </source>
</evidence>
<evidence type="ECO:0000256" key="6">
    <source>
        <dbReference type="SAM" id="MobiDB-lite"/>
    </source>
</evidence>
<evidence type="ECO:0000313" key="8">
    <source>
        <dbReference type="EMBL" id="MET6991312.1"/>
    </source>
</evidence>
<evidence type="ECO:0000313" key="9">
    <source>
        <dbReference type="Proteomes" id="UP001549799"/>
    </source>
</evidence>
<dbReference type="Gene3D" id="1.25.40.390">
    <property type="match status" value="1"/>
</dbReference>
<evidence type="ECO:0000256" key="5">
    <source>
        <dbReference type="ARBA" id="ARBA00023237"/>
    </source>
</evidence>
<dbReference type="InterPro" id="IPR012944">
    <property type="entry name" value="SusD_RagB_dom"/>
</dbReference>
<dbReference type="SUPFAM" id="SSF48452">
    <property type="entry name" value="TPR-like"/>
    <property type="match status" value="1"/>
</dbReference>
<keyword evidence="9" id="KW-1185">Reference proteome</keyword>
<gene>
    <name evidence="8" type="ORF">ABXZ36_11710</name>
</gene>
<feature type="domain" description="RagB/SusD" evidence="7">
    <location>
        <begin position="267"/>
        <end position="537"/>
    </location>
</feature>
<name>A0ABV2SW06_9FLAO</name>
<evidence type="ECO:0000259" key="7">
    <source>
        <dbReference type="Pfam" id="PF07980"/>
    </source>
</evidence>
<keyword evidence="4" id="KW-0472">Membrane</keyword>
<evidence type="ECO:0000256" key="3">
    <source>
        <dbReference type="ARBA" id="ARBA00022729"/>
    </source>
</evidence>
<dbReference type="EMBL" id="JBEXAE010000005">
    <property type="protein sequence ID" value="MET6991312.1"/>
    <property type="molecule type" value="Genomic_DNA"/>
</dbReference>
<dbReference type="InterPro" id="IPR011990">
    <property type="entry name" value="TPR-like_helical_dom_sf"/>
</dbReference>
<protein>
    <submittedName>
        <fullName evidence="8">RagB/SusD family nutrient uptake outer membrane protein</fullName>
    </submittedName>
</protein>
<comment type="subcellular location">
    <subcellularLocation>
        <location evidence="1">Cell outer membrane</location>
    </subcellularLocation>
</comment>
<feature type="region of interest" description="Disordered" evidence="6">
    <location>
        <begin position="326"/>
        <end position="351"/>
    </location>
</feature>
<accession>A0ABV2SW06</accession>
<evidence type="ECO:0000256" key="4">
    <source>
        <dbReference type="ARBA" id="ARBA00023136"/>
    </source>
</evidence>
<comment type="caution">
    <text evidence="8">The sequence shown here is derived from an EMBL/GenBank/DDBJ whole genome shotgun (WGS) entry which is preliminary data.</text>
</comment>
<keyword evidence="5" id="KW-0998">Cell outer membrane</keyword>
<evidence type="ECO:0000256" key="1">
    <source>
        <dbReference type="ARBA" id="ARBA00004442"/>
    </source>
</evidence>
<proteinExistence type="inferred from homology"/>
<keyword evidence="3" id="KW-0732">Signal</keyword>
<reference evidence="8 9" key="1">
    <citation type="submission" date="2024-07" db="EMBL/GenBank/DDBJ databases">
        <title>The genome sequence of type strain Sediminicola arcticus GDMCC 1.2805.</title>
        <authorList>
            <person name="Liu Y."/>
        </authorList>
    </citation>
    <scope>NUCLEOTIDE SEQUENCE [LARGE SCALE GENOMIC DNA]</scope>
    <source>
        <strain evidence="8 9">GDMCC 1.2805</strain>
    </source>
</reference>
<sequence>MKRKQFKIYILTLASVVGLTACTNLEIEETDSIISEGFQGLADTNSTIGELYNRIGGQYGDQANFFALQEVTTDAALVPTRGTDWGDNGLWRVLHDHTWNGEHAFIITVWDQFNANQLFASQILDSRSNPSPANIGDASFLRAYSMWIILDNYGQIPFRDTALPSSSLPVVLTGQAAVDFIIADLDQAIANLPTTAAGTGDALNTASKAAARHLKAKVLLNKHIYLGTSPDSADMAQVISLVDAIAADGFALQAGFFDLFRAAADNETIWSLTSLATGNRIFNGLHYNSTSVAGGGWNGFSTLAEYYDLYEGNPDKNEVDINGNPLDGQEERRGGVPLAGTPFTGAAGTTDNGGFEDASNVGFGYLVGQQYALNGTPLADRAGAPLTFKRDFKDGQGNTSFINNDETTGVRVMKYNPRYGGGFVGHEIIFRYSDAYLMKAEAMLRSGQDPTTMVNALRSLREASPLGTVGESQLLDERGRELFQEVWRRNDLIRFGQFNRDWLFKAPAQIGNTERNLFPIPPAQLLANPNLVQNPGY</sequence>